<keyword evidence="2" id="KW-0067">ATP-binding</keyword>
<organism evidence="7 8">
    <name type="scientific">Desulfococcus multivorans DSM 2059</name>
    <dbReference type="NCBI Taxonomy" id="1121405"/>
    <lineage>
        <taxon>Bacteria</taxon>
        <taxon>Pseudomonadati</taxon>
        <taxon>Thermodesulfobacteriota</taxon>
        <taxon>Desulfobacteria</taxon>
        <taxon>Desulfobacterales</taxon>
        <taxon>Desulfococcaceae</taxon>
        <taxon>Desulfococcus</taxon>
    </lineage>
</organism>
<dbReference type="Pfam" id="PF10431">
    <property type="entry name" value="ClpB_D2-small"/>
    <property type="match status" value="1"/>
</dbReference>
<evidence type="ECO:0000256" key="3">
    <source>
        <dbReference type="ARBA" id="ARBA00023186"/>
    </source>
</evidence>
<dbReference type="EMBL" id="ATHJ01000076">
    <property type="protein sequence ID" value="EPR41405.1"/>
    <property type="molecule type" value="Genomic_DNA"/>
</dbReference>
<name>S7TX98_DESML</name>
<dbReference type="PATRIC" id="fig|1121405.3.peg.1728"/>
<dbReference type="SMART" id="SM01086">
    <property type="entry name" value="ClpB_D2-small"/>
    <property type="match status" value="1"/>
</dbReference>
<accession>S7TX98</accession>
<dbReference type="InterPro" id="IPR003593">
    <property type="entry name" value="AAA+_ATPase"/>
</dbReference>
<reference evidence="7 8" key="1">
    <citation type="journal article" date="2013" name="Genome Announc.">
        <title>Draft genome sequences for three mercury-methylating, sulfate-reducing bacteria.</title>
        <authorList>
            <person name="Brown S.D."/>
            <person name="Hurt R.A.Jr."/>
            <person name="Gilmour C.C."/>
            <person name="Elias D.A."/>
        </authorList>
    </citation>
    <scope>NUCLEOTIDE SEQUENCE [LARGE SCALE GENOMIC DNA]</scope>
    <source>
        <strain evidence="7 8">DSM 2059</strain>
    </source>
</reference>
<dbReference type="eggNOG" id="COG1219">
    <property type="taxonomic scope" value="Bacteria"/>
</dbReference>
<dbReference type="STRING" id="897.B2D07_06130"/>
<dbReference type="Proteomes" id="UP000014977">
    <property type="component" value="Unassembled WGS sequence"/>
</dbReference>
<dbReference type="GO" id="GO:0016887">
    <property type="term" value="F:ATP hydrolysis activity"/>
    <property type="evidence" value="ECO:0007669"/>
    <property type="project" value="InterPro"/>
</dbReference>
<evidence type="ECO:0000256" key="2">
    <source>
        <dbReference type="ARBA" id="ARBA00022840"/>
    </source>
</evidence>
<evidence type="ECO:0000259" key="6">
    <source>
        <dbReference type="SMART" id="SM01086"/>
    </source>
</evidence>
<comment type="caution">
    <text evidence="7">The sequence shown here is derived from an EMBL/GenBank/DDBJ whole genome shotgun (WGS) entry which is preliminary data.</text>
</comment>
<dbReference type="GO" id="GO:0051603">
    <property type="term" value="P:proteolysis involved in protein catabolic process"/>
    <property type="evidence" value="ECO:0007669"/>
    <property type="project" value="TreeGrafter"/>
</dbReference>
<evidence type="ECO:0000256" key="1">
    <source>
        <dbReference type="ARBA" id="ARBA00022741"/>
    </source>
</evidence>
<dbReference type="SMART" id="SM00382">
    <property type="entry name" value="AAA"/>
    <property type="match status" value="1"/>
</dbReference>
<evidence type="ECO:0000313" key="8">
    <source>
        <dbReference type="Proteomes" id="UP000014977"/>
    </source>
</evidence>
<dbReference type="SUPFAM" id="SSF52540">
    <property type="entry name" value="P-loop containing nucleoside triphosphate hydrolases"/>
    <property type="match status" value="1"/>
</dbReference>
<dbReference type="AlphaFoldDB" id="S7TX98"/>
<keyword evidence="8" id="KW-1185">Reference proteome</keyword>
<dbReference type="Pfam" id="PF07724">
    <property type="entry name" value="AAA_2"/>
    <property type="match status" value="1"/>
</dbReference>
<gene>
    <name evidence="7" type="ORF">dsmv_2186</name>
</gene>
<dbReference type="InterPro" id="IPR050052">
    <property type="entry name" value="ATP-dep_Clp_protease_ClpX"/>
</dbReference>
<dbReference type="Gene3D" id="3.40.50.300">
    <property type="entry name" value="P-loop containing nucleotide triphosphate hydrolases"/>
    <property type="match status" value="1"/>
</dbReference>
<protein>
    <submittedName>
        <fullName evidence="7">ATPase AAA-2 domain protein</fullName>
    </submittedName>
</protein>
<feature type="domain" description="AAA+ ATPase" evidence="5">
    <location>
        <begin position="123"/>
        <end position="294"/>
    </location>
</feature>
<sequence>MGRYDYYTETMKSDKEYNGKIPDPKEIEKEIGEFLSKKFGGEVRIISPAGKPQDSPAEEKRSRQTRRINFELKPEELIAYLDQFIVRQEEAKAILATKICTHFNRIKHAESHPEDQELLVGRIKNNVLMIGPTGVGKTYMIKLIAKKLGVPFVKGDATKFSETGYVGGDVEDLVRDLVREANDDIELAQYGIIYIDEIDKIASSRNIVGADVSRTGVQRALLKPMEETDVDLKVPHDPISMFQELERFRKTGKREKQSVNTKNILFIMSGAFADLAEIINRRVTRQEIGFGSQVKGSQSTDELLRQVRSEDLIQFGFESEFVGRLPVHAVLEHLNEADLLEILKNPNNPVILGKKLDFAAYGIQVKFSEGALALLAKQAYTEKTGARGLVSAVEKALLPFEKVLPSTTIGILPVTEALIQNPKALLDDMIHAAGDPAGSSAVSSLKAAFDQLVVAERRTIQNYIDTNQKYLSHKHNLTLTPSRTAIFAHYYSKNTLDVERIFKKMKLYSDEIKNAELSFYKQHDINIVLEEDAIDFLMEKLINGEIQLPELRDRLNKDFELGLKLVREKTGKKRFFINQDALRFPEDYIAGLLKQRLTIP</sequence>
<dbReference type="PANTHER" id="PTHR48102:SF7">
    <property type="entry name" value="ATP-DEPENDENT CLP PROTEASE ATP-BINDING SUBUNIT CLPX-LIKE, MITOCHONDRIAL"/>
    <property type="match status" value="1"/>
</dbReference>
<keyword evidence="1" id="KW-0547">Nucleotide-binding</keyword>
<feature type="region of interest" description="Disordered" evidence="4">
    <location>
        <begin position="46"/>
        <end position="65"/>
    </location>
</feature>
<dbReference type="Gene3D" id="1.10.8.60">
    <property type="match status" value="1"/>
</dbReference>
<dbReference type="PANTHER" id="PTHR48102">
    <property type="entry name" value="ATP-DEPENDENT CLP PROTEASE ATP-BINDING SUBUNIT CLPX-LIKE, MITOCHONDRIAL-RELATED"/>
    <property type="match status" value="1"/>
</dbReference>
<dbReference type="InterPro" id="IPR003959">
    <property type="entry name" value="ATPase_AAA_core"/>
</dbReference>
<keyword evidence="3" id="KW-0143">Chaperone</keyword>
<proteinExistence type="predicted"/>
<dbReference type="GO" id="GO:0005524">
    <property type="term" value="F:ATP binding"/>
    <property type="evidence" value="ECO:0007669"/>
    <property type="project" value="UniProtKB-KW"/>
</dbReference>
<evidence type="ECO:0000256" key="4">
    <source>
        <dbReference type="SAM" id="MobiDB-lite"/>
    </source>
</evidence>
<feature type="domain" description="Clp ATPase C-terminal" evidence="6">
    <location>
        <begin position="334"/>
        <end position="420"/>
    </location>
</feature>
<evidence type="ECO:0000259" key="5">
    <source>
        <dbReference type="SMART" id="SM00382"/>
    </source>
</evidence>
<evidence type="ECO:0000313" key="7">
    <source>
        <dbReference type="EMBL" id="EPR41405.1"/>
    </source>
</evidence>
<dbReference type="InterPro" id="IPR019489">
    <property type="entry name" value="Clp_ATPase_C"/>
</dbReference>
<dbReference type="InterPro" id="IPR027417">
    <property type="entry name" value="P-loop_NTPase"/>
</dbReference>